<evidence type="ECO:0000313" key="2">
    <source>
        <dbReference type="WBParaSite" id="PS1159_v2.g13350.t1"/>
    </source>
</evidence>
<dbReference type="WBParaSite" id="PS1159_v2.g13350.t1">
    <property type="protein sequence ID" value="PS1159_v2.g13350.t1"/>
    <property type="gene ID" value="PS1159_v2.g13350"/>
</dbReference>
<dbReference type="Proteomes" id="UP000887580">
    <property type="component" value="Unplaced"/>
</dbReference>
<organism evidence="1 2">
    <name type="scientific">Panagrolaimus sp. PS1159</name>
    <dbReference type="NCBI Taxonomy" id="55785"/>
    <lineage>
        <taxon>Eukaryota</taxon>
        <taxon>Metazoa</taxon>
        <taxon>Ecdysozoa</taxon>
        <taxon>Nematoda</taxon>
        <taxon>Chromadorea</taxon>
        <taxon>Rhabditida</taxon>
        <taxon>Tylenchina</taxon>
        <taxon>Panagrolaimomorpha</taxon>
        <taxon>Panagrolaimoidea</taxon>
        <taxon>Panagrolaimidae</taxon>
        <taxon>Panagrolaimus</taxon>
    </lineage>
</organism>
<proteinExistence type="predicted"/>
<sequence>MIGSGIDLNENELKKQSSLNLKSQKALIEIFGNVTDYLKKNSKNLDENDFEISAKNILSISDDISSALGTSFSNPLESFEKESLINFDETFNCSALGTLFSNPLESAEKESLINFDETFNWLPPNPADNEYYFDEKECQKQATLFYQKEYAKQLIYSMNAMISAVEDVKVEKILSKGKHEGAFSYSVSF</sequence>
<accession>A0AC35F316</accession>
<evidence type="ECO:0000313" key="1">
    <source>
        <dbReference type="Proteomes" id="UP000887580"/>
    </source>
</evidence>
<name>A0AC35F316_9BILA</name>
<protein>
    <submittedName>
        <fullName evidence="2">Uncharacterized protein</fullName>
    </submittedName>
</protein>
<reference evidence="2" key="1">
    <citation type="submission" date="2022-11" db="UniProtKB">
        <authorList>
            <consortium name="WormBaseParasite"/>
        </authorList>
    </citation>
    <scope>IDENTIFICATION</scope>
</reference>